<evidence type="ECO:0000313" key="3">
    <source>
        <dbReference type="WBParaSite" id="TTAC_0000449201-mRNA-1"/>
    </source>
</evidence>
<dbReference type="Proteomes" id="UP000274429">
    <property type="component" value="Unassembled WGS sequence"/>
</dbReference>
<keyword evidence="2" id="KW-1185">Reference proteome</keyword>
<reference evidence="3" key="1">
    <citation type="submission" date="2017-02" db="UniProtKB">
        <authorList>
            <consortium name="WormBaseParasite"/>
        </authorList>
    </citation>
    <scope>IDENTIFICATION</scope>
</reference>
<evidence type="ECO:0000313" key="1">
    <source>
        <dbReference type="EMBL" id="VDM25041.1"/>
    </source>
</evidence>
<dbReference type="EMBL" id="UYWX01004554">
    <property type="protein sequence ID" value="VDM25041.1"/>
    <property type="molecule type" value="Genomic_DNA"/>
</dbReference>
<proteinExistence type="predicted"/>
<evidence type="ECO:0000313" key="2">
    <source>
        <dbReference type="Proteomes" id="UP000274429"/>
    </source>
</evidence>
<sequence>MGVKDLWYEDDRQLDEYRVLAEKRGKKQSVLPVAEKIMNNMRVIDGRVDTSTTYLFVQILEHMLSCIVQAALNYRSELGVLSECAITSTDIQHIFSLLGTLPVDMLSGRVPLVRRNTDTYEGCLRDLQAFLKTSNWSLSLVTRIFFEPLLGILTALSGESAPFSSAATVAASTDLGRAASSALAVFKMAKSLVGDLNILAEVSDDIFDSTAHLLNYCLQVRLSSTSPCPWYSFVG</sequence>
<dbReference type="OrthoDB" id="546434at2759"/>
<dbReference type="WBParaSite" id="TTAC_0000449201-mRNA-1">
    <property type="protein sequence ID" value="TTAC_0000449201-mRNA-1"/>
    <property type="gene ID" value="TTAC_0000449201"/>
</dbReference>
<accession>A0A0R3WUQ2</accession>
<dbReference type="AlphaFoldDB" id="A0A0R3WUQ2"/>
<name>A0A0R3WUQ2_HYDTA</name>
<dbReference type="STRING" id="6205.A0A0R3WUQ2"/>
<reference evidence="1 2" key="2">
    <citation type="submission" date="2018-11" db="EMBL/GenBank/DDBJ databases">
        <authorList>
            <consortium name="Pathogen Informatics"/>
        </authorList>
    </citation>
    <scope>NUCLEOTIDE SEQUENCE [LARGE SCALE GENOMIC DNA]</scope>
</reference>
<organism evidence="3">
    <name type="scientific">Hydatigena taeniaeformis</name>
    <name type="common">Feline tapeworm</name>
    <name type="synonym">Taenia taeniaeformis</name>
    <dbReference type="NCBI Taxonomy" id="6205"/>
    <lineage>
        <taxon>Eukaryota</taxon>
        <taxon>Metazoa</taxon>
        <taxon>Spiralia</taxon>
        <taxon>Lophotrochozoa</taxon>
        <taxon>Platyhelminthes</taxon>
        <taxon>Cestoda</taxon>
        <taxon>Eucestoda</taxon>
        <taxon>Cyclophyllidea</taxon>
        <taxon>Taeniidae</taxon>
        <taxon>Hydatigera</taxon>
    </lineage>
</organism>
<gene>
    <name evidence="1" type="ORF">TTAC_LOCUS4477</name>
</gene>
<protein>
    <submittedName>
        <fullName evidence="3">Transcription initiation factor TFIID subunit 6</fullName>
    </submittedName>
</protein>